<evidence type="ECO:0000313" key="2">
    <source>
        <dbReference type="Proteomes" id="UP001239169"/>
    </source>
</evidence>
<reference evidence="1 2" key="1">
    <citation type="submission" date="2023-04" db="EMBL/GenBank/DDBJ databases">
        <title>Bacteria Genome Submission.</title>
        <authorList>
            <person name="Isaac P."/>
        </authorList>
    </citation>
    <scope>NUCLEOTIDE SEQUENCE [LARGE SCALE GENOMIC DNA]</scope>
    <source>
        <strain evidence="1 2">SampleS7P1</strain>
        <plasmid evidence="1 2">unnamed1</plasmid>
    </source>
</reference>
<gene>
    <name evidence="1" type="ORF">QJS64_19165</name>
</gene>
<accession>A0ABY8R737</accession>
<dbReference type="EMBL" id="CP124686">
    <property type="protein sequence ID" value="WGX77389.1"/>
    <property type="molecule type" value="Genomic_DNA"/>
</dbReference>
<keyword evidence="1" id="KW-0614">Plasmid</keyword>
<protein>
    <submittedName>
        <fullName evidence="1">Uncharacterized protein</fullName>
    </submittedName>
</protein>
<name>A0ABY8R737_PARBF</name>
<organism evidence="1 2">
    <name type="scientific">Paraclostridium bifermentans</name>
    <name type="common">Clostridium bifermentans</name>
    <dbReference type="NCBI Taxonomy" id="1490"/>
    <lineage>
        <taxon>Bacteria</taxon>
        <taxon>Bacillati</taxon>
        <taxon>Bacillota</taxon>
        <taxon>Clostridia</taxon>
        <taxon>Peptostreptococcales</taxon>
        <taxon>Peptostreptococcaceae</taxon>
        <taxon>Paraclostridium</taxon>
    </lineage>
</organism>
<dbReference type="Proteomes" id="UP001239169">
    <property type="component" value="Plasmid unnamed1"/>
</dbReference>
<keyword evidence="2" id="KW-1185">Reference proteome</keyword>
<geneLocation type="plasmid" evidence="1 2">
    <name>unnamed1</name>
</geneLocation>
<sequence>MNKEQLRELDMMNIKLDDVLEYAKKASDISSKVEGSSDKIDTIDKLVALNDLENNTTQDTMEDTLKYIISEFESNNLNNNDNVLEYQYIVRFLDKRLQNHPNMSAASDMIGDMNQICKDLIRNDNSRMDANISQVNKNINTVKSSIE</sequence>
<evidence type="ECO:0000313" key="1">
    <source>
        <dbReference type="EMBL" id="WGX77389.1"/>
    </source>
</evidence>
<proteinExistence type="predicted"/>